<reference evidence="4" key="1">
    <citation type="submission" date="2016-06" db="UniProtKB">
        <authorList>
            <consortium name="WormBaseParasite"/>
        </authorList>
    </citation>
    <scope>IDENTIFICATION</scope>
</reference>
<keyword evidence="3" id="KW-1185">Reference proteome</keyword>
<feature type="compositionally biased region" description="Basic and acidic residues" evidence="1">
    <location>
        <begin position="60"/>
        <end position="69"/>
    </location>
</feature>
<gene>
    <name evidence="2" type="ORF">GPUH_LOCUS12503</name>
</gene>
<feature type="compositionally biased region" description="Basic residues" evidence="1">
    <location>
        <begin position="70"/>
        <end position="85"/>
    </location>
</feature>
<sequence>MIEVIRHTSDFKQFASPFYMDSSAIIPEALYAATAAVTQTVPSNVVAAAANALMQIPPRNDQELEDAKTKTKRLLKKPKHGSKLI</sequence>
<dbReference type="OrthoDB" id="10480731at2759"/>
<dbReference type="WBParaSite" id="GPUH_0001251701-mRNA-1">
    <property type="protein sequence ID" value="GPUH_0001251701-mRNA-1"/>
    <property type="gene ID" value="GPUH_0001251701"/>
</dbReference>
<dbReference type="EMBL" id="UYRT01079367">
    <property type="protein sequence ID" value="VDN20566.1"/>
    <property type="molecule type" value="Genomic_DNA"/>
</dbReference>
<evidence type="ECO:0000256" key="1">
    <source>
        <dbReference type="SAM" id="MobiDB-lite"/>
    </source>
</evidence>
<reference evidence="2 3" key="2">
    <citation type="submission" date="2018-11" db="EMBL/GenBank/DDBJ databases">
        <authorList>
            <consortium name="Pathogen Informatics"/>
        </authorList>
    </citation>
    <scope>NUCLEOTIDE SEQUENCE [LARGE SCALE GENOMIC DNA]</scope>
</reference>
<dbReference type="AlphaFoldDB" id="A0A183DUW2"/>
<organism evidence="4">
    <name type="scientific">Gongylonema pulchrum</name>
    <dbReference type="NCBI Taxonomy" id="637853"/>
    <lineage>
        <taxon>Eukaryota</taxon>
        <taxon>Metazoa</taxon>
        <taxon>Ecdysozoa</taxon>
        <taxon>Nematoda</taxon>
        <taxon>Chromadorea</taxon>
        <taxon>Rhabditida</taxon>
        <taxon>Spirurina</taxon>
        <taxon>Spiruromorpha</taxon>
        <taxon>Spiruroidea</taxon>
        <taxon>Gongylonematidae</taxon>
        <taxon>Gongylonema</taxon>
    </lineage>
</organism>
<name>A0A183DUW2_9BILA</name>
<proteinExistence type="predicted"/>
<accession>A0A183DUW2</accession>
<evidence type="ECO:0000313" key="4">
    <source>
        <dbReference type="WBParaSite" id="GPUH_0001251701-mRNA-1"/>
    </source>
</evidence>
<feature type="region of interest" description="Disordered" evidence="1">
    <location>
        <begin position="60"/>
        <end position="85"/>
    </location>
</feature>
<protein>
    <submittedName>
        <fullName evidence="2 4">Uncharacterized protein</fullName>
    </submittedName>
</protein>
<evidence type="ECO:0000313" key="2">
    <source>
        <dbReference type="EMBL" id="VDN20566.1"/>
    </source>
</evidence>
<evidence type="ECO:0000313" key="3">
    <source>
        <dbReference type="Proteomes" id="UP000271098"/>
    </source>
</evidence>
<dbReference type="Proteomes" id="UP000271098">
    <property type="component" value="Unassembled WGS sequence"/>
</dbReference>